<reference evidence="3 4" key="1">
    <citation type="submission" date="2020-04" db="EMBL/GenBank/DDBJ databases">
        <authorList>
            <person name="De Canck E."/>
        </authorList>
    </citation>
    <scope>NUCLEOTIDE SEQUENCE [LARGE SCALE GENOMIC DNA]</scope>
    <source>
        <strain evidence="3 4">LMG 27177</strain>
    </source>
</reference>
<sequence>MSSARAAKRKLPGARWETGEGSSAGARLSDAQIAAEATRRLAWDSAVPEHSVKVRVSRGRITLHGELQPQQKTAALEDVARLFGVTGVLDHTVVKAK</sequence>
<evidence type="ECO:0000313" key="3">
    <source>
        <dbReference type="EMBL" id="CAB3793408.1"/>
    </source>
</evidence>
<keyword evidence="4" id="KW-1185">Reference proteome</keyword>
<dbReference type="InterPro" id="IPR007055">
    <property type="entry name" value="BON_dom"/>
</dbReference>
<dbReference type="Pfam" id="PF04972">
    <property type="entry name" value="BON"/>
    <property type="match status" value="1"/>
</dbReference>
<gene>
    <name evidence="3" type="ORF">LMG27177_03392</name>
</gene>
<proteinExistence type="predicted"/>
<dbReference type="EMBL" id="CADIKI010000009">
    <property type="protein sequence ID" value="CAB3793408.1"/>
    <property type="molecule type" value="Genomic_DNA"/>
</dbReference>
<dbReference type="PROSITE" id="PS50914">
    <property type="entry name" value="BON"/>
    <property type="match status" value="1"/>
</dbReference>
<evidence type="ECO:0000256" key="1">
    <source>
        <dbReference type="SAM" id="MobiDB-lite"/>
    </source>
</evidence>
<dbReference type="AlphaFoldDB" id="A0A6J5G7Q7"/>
<dbReference type="RefSeq" id="WP_175161339.1">
    <property type="nucleotide sequence ID" value="NZ_CADIKI010000009.1"/>
</dbReference>
<evidence type="ECO:0000259" key="2">
    <source>
        <dbReference type="PROSITE" id="PS50914"/>
    </source>
</evidence>
<feature type="domain" description="BON" evidence="2">
    <location>
        <begin position="29"/>
        <end position="96"/>
    </location>
</feature>
<name>A0A6J5G7Q7_9BURK</name>
<protein>
    <recommendedName>
        <fullName evidence="2">BON domain-containing protein</fullName>
    </recommendedName>
</protein>
<evidence type="ECO:0000313" key="4">
    <source>
        <dbReference type="Proteomes" id="UP000494252"/>
    </source>
</evidence>
<dbReference type="Gene3D" id="3.30.1340.30">
    <property type="match status" value="1"/>
</dbReference>
<feature type="compositionally biased region" description="Basic residues" evidence="1">
    <location>
        <begin position="1"/>
        <end position="12"/>
    </location>
</feature>
<accession>A0A6J5G7Q7</accession>
<organism evidence="3 4">
    <name type="scientific">Paraburkholderia fynbosensis</name>
    <dbReference type="NCBI Taxonomy" id="1200993"/>
    <lineage>
        <taxon>Bacteria</taxon>
        <taxon>Pseudomonadati</taxon>
        <taxon>Pseudomonadota</taxon>
        <taxon>Betaproteobacteria</taxon>
        <taxon>Burkholderiales</taxon>
        <taxon>Burkholderiaceae</taxon>
        <taxon>Paraburkholderia</taxon>
    </lineage>
</organism>
<dbReference type="Proteomes" id="UP000494252">
    <property type="component" value="Unassembled WGS sequence"/>
</dbReference>
<feature type="region of interest" description="Disordered" evidence="1">
    <location>
        <begin position="1"/>
        <end position="29"/>
    </location>
</feature>